<dbReference type="EMBL" id="VDES01000003">
    <property type="protein sequence ID" value="MBA1375927.1"/>
    <property type="molecule type" value="Genomic_DNA"/>
</dbReference>
<sequence>MPNGERIHIVRSADAGEQDKLAALVPLDVSGFGRLEAVLRLLASLHGRAIPADTRMTRQQRLRAKRMLRAIDGRRAGASQKAIASAIFRLDAMPRDEWQTTPARFATRSLIRDGLAMVAGGYRKLLRHQQRR</sequence>
<name>A0A7V8RGA9_9SPHN</name>
<evidence type="ECO:0000313" key="2">
    <source>
        <dbReference type="EMBL" id="MBA1375927.1"/>
    </source>
</evidence>
<proteinExistence type="predicted"/>
<accession>A0A7V8RGA9</accession>
<protein>
    <submittedName>
        <fullName evidence="2">DUF2285 domain-containing protein</fullName>
    </submittedName>
</protein>
<keyword evidence="3" id="KW-1185">Reference proteome</keyword>
<organism evidence="2 3">
    <name type="scientific">Sphingomonas ursincola</name>
    <dbReference type="NCBI Taxonomy" id="56361"/>
    <lineage>
        <taxon>Bacteria</taxon>
        <taxon>Pseudomonadati</taxon>
        <taxon>Pseudomonadota</taxon>
        <taxon>Alphaproteobacteria</taxon>
        <taxon>Sphingomonadales</taxon>
        <taxon>Sphingomonadaceae</taxon>
        <taxon>Sphingomonas</taxon>
    </lineage>
</organism>
<feature type="domain" description="T6SS Transcription factor RovC-like DNA binding" evidence="1">
    <location>
        <begin position="24"/>
        <end position="127"/>
    </location>
</feature>
<gene>
    <name evidence="2" type="ORF">FG486_16400</name>
</gene>
<reference evidence="2 3" key="1">
    <citation type="journal article" date="1994" name="Int. J. Syst. Bacteriol.">
        <title>Phylogenetic positions of novel aerobic, bacteriochlorophyll a-containing bacteria and description of Roseococcus thiosulfatophilus gen. nov., sp. nov., Erythromicrobium ramosum gen. nov., sp. nov., and Erythrobacter litoralis sp. nov.</title>
        <authorList>
            <person name="Yurkov V."/>
            <person name="Stackebrandt E."/>
            <person name="Holmes A."/>
            <person name="Fuerst J.A."/>
            <person name="Hugenholtz P."/>
            <person name="Golecki J."/>
            <person name="Gad'on N."/>
            <person name="Gorlenko V.M."/>
            <person name="Kompantseva E.I."/>
            <person name="Drews G."/>
        </authorList>
    </citation>
    <scope>NUCLEOTIDE SEQUENCE [LARGE SCALE GENOMIC DNA]</scope>
    <source>
        <strain evidence="2 3">KR-99</strain>
    </source>
</reference>
<dbReference type="Pfam" id="PF10074">
    <property type="entry name" value="RovC_DNA-bd"/>
    <property type="match status" value="1"/>
</dbReference>
<dbReference type="InterPro" id="IPR018754">
    <property type="entry name" value="RovC-like_DNA-bd"/>
</dbReference>
<dbReference type="Proteomes" id="UP000589292">
    <property type="component" value="Unassembled WGS sequence"/>
</dbReference>
<evidence type="ECO:0000259" key="1">
    <source>
        <dbReference type="Pfam" id="PF10074"/>
    </source>
</evidence>
<comment type="caution">
    <text evidence="2">The sequence shown here is derived from an EMBL/GenBank/DDBJ whole genome shotgun (WGS) entry which is preliminary data.</text>
</comment>
<dbReference type="AlphaFoldDB" id="A0A7V8RGA9"/>
<evidence type="ECO:0000313" key="3">
    <source>
        <dbReference type="Proteomes" id="UP000589292"/>
    </source>
</evidence>